<dbReference type="HOGENOM" id="CLU_560188_0_0_1"/>
<evidence type="ECO:0000313" key="1">
    <source>
        <dbReference type="EMBL" id="EMD39769.1"/>
    </source>
</evidence>
<dbReference type="AlphaFoldDB" id="M2PSV9"/>
<evidence type="ECO:0000313" key="2">
    <source>
        <dbReference type="Proteomes" id="UP000016930"/>
    </source>
</evidence>
<name>M2PSV9_CERS8</name>
<reference evidence="1 2" key="1">
    <citation type="journal article" date="2012" name="Proc. Natl. Acad. Sci. U.S.A.">
        <title>Comparative genomics of Ceriporiopsis subvermispora and Phanerochaete chrysosporium provide insight into selective ligninolysis.</title>
        <authorList>
            <person name="Fernandez-Fueyo E."/>
            <person name="Ruiz-Duenas F.J."/>
            <person name="Ferreira P."/>
            <person name="Floudas D."/>
            <person name="Hibbett D.S."/>
            <person name="Canessa P."/>
            <person name="Larrondo L.F."/>
            <person name="James T.Y."/>
            <person name="Seelenfreund D."/>
            <person name="Lobos S."/>
            <person name="Polanco R."/>
            <person name="Tello M."/>
            <person name="Honda Y."/>
            <person name="Watanabe T."/>
            <person name="Watanabe T."/>
            <person name="Ryu J.S."/>
            <person name="Kubicek C.P."/>
            <person name="Schmoll M."/>
            <person name="Gaskell J."/>
            <person name="Hammel K.E."/>
            <person name="St John F.J."/>
            <person name="Vanden Wymelenberg A."/>
            <person name="Sabat G."/>
            <person name="Splinter BonDurant S."/>
            <person name="Syed K."/>
            <person name="Yadav J.S."/>
            <person name="Doddapaneni H."/>
            <person name="Subramanian V."/>
            <person name="Lavin J.L."/>
            <person name="Oguiza J.A."/>
            <person name="Perez G."/>
            <person name="Pisabarro A.G."/>
            <person name="Ramirez L."/>
            <person name="Santoyo F."/>
            <person name="Master E."/>
            <person name="Coutinho P.M."/>
            <person name="Henrissat B."/>
            <person name="Lombard V."/>
            <person name="Magnuson J.K."/>
            <person name="Kuees U."/>
            <person name="Hori C."/>
            <person name="Igarashi K."/>
            <person name="Samejima M."/>
            <person name="Held B.W."/>
            <person name="Barry K.W."/>
            <person name="LaButti K.M."/>
            <person name="Lapidus A."/>
            <person name="Lindquist E.A."/>
            <person name="Lucas S.M."/>
            <person name="Riley R."/>
            <person name="Salamov A.A."/>
            <person name="Hoffmeister D."/>
            <person name="Schwenk D."/>
            <person name="Hadar Y."/>
            <person name="Yarden O."/>
            <person name="de Vries R.P."/>
            <person name="Wiebenga A."/>
            <person name="Stenlid J."/>
            <person name="Eastwood D."/>
            <person name="Grigoriev I.V."/>
            <person name="Berka R.M."/>
            <person name="Blanchette R.A."/>
            <person name="Kersten P."/>
            <person name="Martinez A.T."/>
            <person name="Vicuna R."/>
            <person name="Cullen D."/>
        </authorList>
    </citation>
    <scope>NUCLEOTIDE SEQUENCE [LARGE SCALE GENOMIC DNA]</scope>
    <source>
        <strain evidence="1 2">B</strain>
    </source>
</reference>
<proteinExistence type="predicted"/>
<sequence>MSQPRLPPELCDRVIDEVAESEGDREDMLSTMALICREWIPRVRYHRWSTPIEVEDVDDCFHTLVILVHVIPEIGPHIKTLKLAFHETMAGPSSVSDDVAEIQRPLFASCSSVHYQNIPMDLDATIREDARPEEILDSFFLKLINLVHLSLETYLTITPSLVRHFPNLIFLHLRSVKFKSLSELCKVLHALPELRKIFFEDITYPSSPSSHSRICNVYGPMPDPDELGVTDSPEFIADLHKIFLFGTLRPPVIDLSIGQPIRRGHSCQVKTVRERFMLSLRPSYDDNELDVDNDGDALYLNMLHPSIKFHEVELMPIWDDAAFSFIFSWLAQIACAKRNVKILIIRLCIAYTPILHSEDWSQITELLRARFMRVEQLIVRLLWPKRLSNGVQYPKPSTVASIVEEKLEAFAREGKLRFEYTDYCKCVDQGGRVVWNLLKKYDDEELDHKEWPACMCRCK</sequence>
<evidence type="ECO:0008006" key="3">
    <source>
        <dbReference type="Google" id="ProtNLM"/>
    </source>
</evidence>
<accession>M2PSV9</accession>
<dbReference type="Proteomes" id="UP000016930">
    <property type="component" value="Unassembled WGS sequence"/>
</dbReference>
<dbReference type="EMBL" id="KB445793">
    <property type="protein sequence ID" value="EMD39769.1"/>
    <property type="molecule type" value="Genomic_DNA"/>
</dbReference>
<keyword evidence="2" id="KW-1185">Reference proteome</keyword>
<gene>
    <name evidence="1" type="ORF">CERSUDRAFT_71630</name>
</gene>
<protein>
    <recommendedName>
        <fullName evidence="3">F-box domain-containing protein</fullName>
    </recommendedName>
</protein>
<organism evidence="1 2">
    <name type="scientific">Ceriporiopsis subvermispora (strain B)</name>
    <name type="common">White-rot fungus</name>
    <name type="synonym">Gelatoporia subvermispora</name>
    <dbReference type="NCBI Taxonomy" id="914234"/>
    <lineage>
        <taxon>Eukaryota</taxon>
        <taxon>Fungi</taxon>
        <taxon>Dikarya</taxon>
        <taxon>Basidiomycota</taxon>
        <taxon>Agaricomycotina</taxon>
        <taxon>Agaricomycetes</taxon>
        <taxon>Polyporales</taxon>
        <taxon>Gelatoporiaceae</taxon>
        <taxon>Gelatoporia</taxon>
    </lineage>
</organism>
<dbReference type="OrthoDB" id="2757906at2759"/>